<organism evidence="1 2">
    <name type="scientific">Sphingobium indicum (strain DSM 16413 / CCM 7287 / MTCC 6362 / UT26 / NBRC 101211 / UT26S)</name>
    <name type="common">Sphingobium japonicum</name>
    <dbReference type="NCBI Taxonomy" id="452662"/>
    <lineage>
        <taxon>Bacteria</taxon>
        <taxon>Pseudomonadati</taxon>
        <taxon>Pseudomonadota</taxon>
        <taxon>Alphaproteobacteria</taxon>
        <taxon>Sphingomonadales</taxon>
        <taxon>Sphingomonadaceae</taxon>
        <taxon>Sphingobium</taxon>
    </lineage>
</organism>
<dbReference type="HOGENOM" id="CLU_1260781_0_0_5"/>
<dbReference type="KEGG" id="sjp:SJA_C1-09880"/>
<dbReference type="AlphaFoldDB" id="D4YZP0"/>
<dbReference type="EMBL" id="AP010803">
    <property type="protein sequence ID" value="BAI95822.1"/>
    <property type="molecule type" value="Genomic_DNA"/>
</dbReference>
<dbReference type="Proteomes" id="UP000007753">
    <property type="component" value="Chromosome 1"/>
</dbReference>
<proteinExistence type="predicted"/>
<sequence length="219" mass="24312">MSLSFPLTQAGLLRLLSHLHEVADDKQTALRGRLQHFQRLKFPPGVNTGRGKPAAYGAGSLVALSVAFEMLQLGMSPEAIVALLNHYRGALPTAAGYAGHLLSGKFGKIDVPDYHVILFDPAALASLQSTKSGLSGDERQFYMNLATFRGCKIKELNNEFWVSRLSLVNTTTLIFRISDYLNKHHGVSLGDFSNALIWWAKEREEEELAEMFKDRTPHD</sequence>
<reference evidence="1 2" key="1">
    <citation type="journal article" date="2010" name="J. Bacteriol.">
        <title>Complete genome sequence of the representative gamma-hexachlorocyclohexane-degrading bacterium Sphingobium japonicum UT26.</title>
        <authorList>
            <person name="Nagata Y."/>
            <person name="Ohtsubo Y."/>
            <person name="Endo R."/>
            <person name="Ichikawa N."/>
            <person name="Ankai A."/>
            <person name="Oguchi A."/>
            <person name="Fukui S."/>
            <person name="Fujita N."/>
            <person name="Tsuda M."/>
        </authorList>
    </citation>
    <scope>NUCLEOTIDE SEQUENCE [LARGE SCALE GENOMIC DNA]</scope>
    <source>
        <strain evidence="2">DSM 16413 / CCM 7287 / MTCC 6362 / UT26 / NBRC 101211 / UT26S</strain>
    </source>
</reference>
<evidence type="ECO:0000313" key="2">
    <source>
        <dbReference type="Proteomes" id="UP000007753"/>
    </source>
</evidence>
<dbReference type="STRING" id="452662.SJA_C1-09880"/>
<dbReference type="GeneID" id="29272631"/>
<dbReference type="RefSeq" id="WP_013039458.1">
    <property type="nucleotide sequence ID" value="NC_014006.1"/>
</dbReference>
<name>D4YZP0_SPHIU</name>
<protein>
    <submittedName>
        <fullName evidence="1">Uncharacterized protein</fullName>
    </submittedName>
</protein>
<keyword evidence="2" id="KW-1185">Reference proteome</keyword>
<gene>
    <name evidence="1" type="ordered locus">SJA_C1-09880</name>
</gene>
<accession>D4YZP0</accession>
<evidence type="ECO:0000313" key="1">
    <source>
        <dbReference type="EMBL" id="BAI95822.1"/>
    </source>
</evidence>